<evidence type="ECO:0008006" key="2">
    <source>
        <dbReference type="Google" id="ProtNLM"/>
    </source>
</evidence>
<dbReference type="InterPro" id="IPR024078">
    <property type="entry name" value="LmbE-like_dom_sf"/>
</dbReference>
<dbReference type="EMBL" id="UINC01102509">
    <property type="protein sequence ID" value="SVC64193.1"/>
    <property type="molecule type" value="Genomic_DNA"/>
</dbReference>
<dbReference type="Gene3D" id="3.40.50.10320">
    <property type="entry name" value="LmbE-like"/>
    <property type="match status" value="1"/>
</dbReference>
<accession>A0A382NSM2</accession>
<dbReference type="AlphaFoldDB" id="A0A382NSM2"/>
<reference evidence="1" key="1">
    <citation type="submission" date="2018-05" db="EMBL/GenBank/DDBJ databases">
        <authorList>
            <person name="Lanie J.A."/>
            <person name="Ng W.-L."/>
            <person name="Kazmierczak K.M."/>
            <person name="Andrzejewski T.M."/>
            <person name="Davidsen T.M."/>
            <person name="Wayne K.J."/>
            <person name="Tettelin H."/>
            <person name="Glass J.I."/>
            <person name="Rusch D."/>
            <person name="Podicherti R."/>
            <person name="Tsui H.-C.T."/>
            <person name="Winkler M.E."/>
        </authorList>
    </citation>
    <scope>NUCLEOTIDE SEQUENCE</scope>
</reference>
<organism evidence="1">
    <name type="scientific">marine metagenome</name>
    <dbReference type="NCBI Taxonomy" id="408172"/>
    <lineage>
        <taxon>unclassified sequences</taxon>
        <taxon>metagenomes</taxon>
        <taxon>ecological metagenomes</taxon>
    </lineage>
</organism>
<proteinExistence type="predicted"/>
<dbReference type="SUPFAM" id="SSF102588">
    <property type="entry name" value="LmbE-like"/>
    <property type="match status" value="1"/>
</dbReference>
<dbReference type="InterPro" id="IPR003737">
    <property type="entry name" value="GlcNAc_PI_deacetylase-related"/>
</dbReference>
<name>A0A382NSM2_9ZZZZ</name>
<dbReference type="Pfam" id="PF02585">
    <property type="entry name" value="PIG-L"/>
    <property type="match status" value="1"/>
</dbReference>
<protein>
    <recommendedName>
        <fullName evidence="2">PIG-L family deacetylase</fullName>
    </recommendedName>
</protein>
<feature type="non-terminal residue" evidence="1">
    <location>
        <position position="126"/>
    </location>
</feature>
<sequence>MDSGNPYSSYAESFRKLVDEGVNLPLGGMPKPPVPELLDDASVALLFSPHPDDECIIGGLPLRLMRESGTRVVNVAVTLGSNKDRQQPRLAELKAACDWIGFELRETIPNGLERITPATREDDVDH</sequence>
<evidence type="ECO:0000313" key="1">
    <source>
        <dbReference type="EMBL" id="SVC64193.1"/>
    </source>
</evidence>
<gene>
    <name evidence="1" type="ORF">METZ01_LOCUS317047</name>
</gene>